<proteinExistence type="predicted"/>
<dbReference type="PROSITE" id="PS51186">
    <property type="entry name" value="GNAT"/>
    <property type="match status" value="1"/>
</dbReference>
<dbReference type="Pfam" id="PF00583">
    <property type="entry name" value="Acetyltransf_1"/>
    <property type="match status" value="1"/>
</dbReference>
<dbReference type="Gene3D" id="3.40.630.30">
    <property type="match status" value="1"/>
</dbReference>
<dbReference type="Proteomes" id="UP000192478">
    <property type="component" value="Chromosome"/>
</dbReference>
<dbReference type="InterPro" id="IPR025685">
    <property type="entry name" value="YoaP-like_dom"/>
</dbReference>
<evidence type="ECO:0000313" key="2">
    <source>
        <dbReference type="EMBL" id="ARE89035.1"/>
    </source>
</evidence>
<protein>
    <submittedName>
        <fullName evidence="2">Acetyltransferase (GNAT) family protein</fullName>
    </submittedName>
</protein>
<dbReference type="EMBL" id="CP020559">
    <property type="protein sequence ID" value="ARE89035.1"/>
    <property type="molecule type" value="Genomic_DNA"/>
</dbReference>
<dbReference type="SUPFAM" id="SSF55729">
    <property type="entry name" value="Acyl-CoA N-acyltransferases (Nat)"/>
    <property type="match status" value="1"/>
</dbReference>
<dbReference type="Pfam" id="PF14268">
    <property type="entry name" value="YoaP"/>
    <property type="match status" value="1"/>
</dbReference>
<dbReference type="CDD" id="cd04301">
    <property type="entry name" value="NAT_SF"/>
    <property type="match status" value="1"/>
</dbReference>
<accession>A0AAC9RPS6</accession>
<feature type="domain" description="N-acetyltransferase" evidence="1">
    <location>
        <begin position="21"/>
        <end position="169"/>
    </location>
</feature>
<evidence type="ECO:0000313" key="3">
    <source>
        <dbReference type="Proteomes" id="UP000192478"/>
    </source>
</evidence>
<evidence type="ECO:0000259" key="1">
    <source>
        <dbReference type="PROSITE" id="PS51186"/>
    </source>
</evidence>
<dbReference type="AlphaFoldDB" id="A0AAC9RPS6"/>
<reference evidence="2 3" key="1">
    <citation type="submission" date="2017-03" db="EMBL/GenBank/DDBJ databases">
        <title>Complete sequence of Clostridium formicaceticum DSM 92.</title>
        <authorList>
            <person name="Poehlein A."/>
            <person name="Karl M."/>
            <person name="Bengelsdorf F.R."/>
            <person name="Duerre P."/>
            <person name="Daniel R."/>
        </authorList>
    </citation>
    <scope>NUCLEOTIDE SEQUENCE [LARGE SCALE GENOMIC DNA]</scope>
    <source>
        <strain evidence="2 3">DSM 92</strain>
    </source>
</reference>
<name>A0AAC9RPS6_9CLOT</name>
<dbReference type="GO" id="GO:0016747">
    <property type="term" value="F:acyltransferase activity, transferring groups other than amino-acyl groups"/>
    <property type="evidence" value="ECO:0007669"/>
    <property type="project" value="InterPro"/>
</dbReference>
<gene>
    <name evidence="2" type="ORF">CLFO_34410</name>
</gene>
<dbReference type="InterPro" id="IPR016181">
    <property type="entry name" value="Acyl_CoA_acyltransferase"/>
</dbReference>
<sequence>MCFYAFSVFDKELLLMCDNYINLTMDNLAKEHLCCAISDKKHQLGVDAKRSWLAERFLEGHIFRKLDDKGKVFIEYTPLETAWVPVNGENYIYIYCFWVSGSFKSKGHGRKLLEYCIKDAKSRDKSGICVISSKKKTPFLTDKKYMQKYGFEVVDRIGSEYELLALSFDGSKPAFTNSAHIQEIDMKELTIFYGKQCPYIPNCIEQVEKFCKDNNIPLNLIEVDTHEKAKAVPCVFNNWAVFYGGRFKTVHLLNEGYLKKMFLGVGS</sequence>
<organism evidence="2 3">
    <name type="scientific">Clostridium formicaceticum</name>
    <dbReference type="NCBI Taxonomy" id="1497"/>
    <lineage>
        <taxon>Bacteria</taxon>
        <taxon>Bacillati</taxon>
        <taxon>Bacillota</taxon>
        <taxon>Clostridia</taxon>
        <taxon>Eubacteriales</taxon>
        <taxon>Clostridiaceae</taxon>
        <taxon>Clostridium</taxon>
    </lineage>
</organism>
<dbReference type="InterPro" id="IPR000182">
    <property type="entry name" value="GNAT_dom"/>
</dbReference>